<reference evidence="2" key="1">
    <citation type="journal article" date="2023" name="G3 (Bethesda)">
        <title>Whole genome assembly and annotation of the endangered Caribbean coral Acropora cervicornis.</title>
        <authorList>
            <person name="Selwyn J.D."/>
            <person name="Vollmer S.V."/>
        </authorList>
    </citation>
    <scope>NUCLEOTIDE SEQUENCE</scope>
    <source>
        <strain evidence="2">K2</strain>
    </source>
</reference>
<organism evidence="2 3">
    <name type="scientific">Acropora cervicornis</name>
    <name type="common">Staghorn coral</name>
    <dbReference type="NCBI Taxonomy" id="6130"/>
    <lineage>
        <taxon>Eukaryota</taxon>
        <taxon>Metazoa</taxon>
        <taxon>Cnidaria</taxon>
        <taxon>Anthozoa</taxon>
        <taxon>Hexacorallia</taxon>
        <taxon>Scleractinia</taxon>
        <taxon>Astrocoeniina</taxon>
        <taxon>Acroporidae</taxon>
        <taxon>Acropora</taxon>
    </lineage>
</organism>
<protein>
    <submittedName>
        <fullName evidence="2">Uncharacterized protein</fullName>
    </submittedName>
</protein>
<reference evidence="2" key="2">
    <citation type="journal article" date="2023" name="Science">
        <title>Genomic signatures of disease resistance in endangered staghorn corals.</title>
        <authorList>
            <person name="Vollmer S.V."/>
            <person name="Selwyn J.D."/>
            <person name="Despard B.A."/>
            <person name="Roesel C.L."/>
        </authorList>
    </citation>
    <scope>NUCLEOTIDE SEQUENCE</scope>
    <source>
        <strain evidence="2">K2</strain>
    </source>
</reference>
<dbReference type="Proteomes" id="UP001249851">
    <property type="component" value="Unassembled WGS sequence"/>
</dbReference>
<feature type="compositionally biased region" description="Basic and acidic residues" evidence="1">
    <location>
        <begin position="17"/>
        <end position="30"/>
    </location>
</feature>
<dbReference type="EMBL" id="JARQWQ010000044">
    <property type="protein sequence ID" value="KAK2558459.1"/>
    <property type="molecule type" value="Genomic_DNA"/>
</dbReference>
<dbReference type="AlphaFoldDB" id="A0AAD9QC43"/>
<evidence type="ECO:0000256" key="1">
    <source>
        <dbReference type="SAM" id="MobiDB-lite"/>
    </source>
</evidence>
<gene>
    <name evidence="2" type="ORF">P5673_019172</name>
</gene>
<name>A0AAD9QC43_ACRCE</name>
<comment type="caution">
    <text evidence="2">The sequence shown here is derived from an EMBL/GenBank/DDBJ whole genome shotgun (WGS) entry which is preliminary data.</text>
</comment>
<keyword evidence="3" id="KW-1185">Reference proteome</keyword>
<feature type="region of interest" description="Disordered" evidence="1">
    <location>
        <begin position="1"/>
        <end position="30"/>
    </location>
</feature>
<sequence>MELTRRSSGVKHNLLLTRDKETDKETVQEGRVEEKRVYTWKGRNHKAYDRSNGPNSDTVLVKKPIPGQLYVASNGCHCDNASWLKFSVNMLSPTA</sequence>
<accession>A0AAD9QC43</accession>
<proteinExistence type="predicted"/>
<evidence type="ECO:0000313" key="3">
    <source>
        <dbReference type="Proteomes" id="UP001249851"/>
    </source>
</evidence>
<evidence type="ECO:0000313" key="2">
    <source>
        <dbReference type="EMBL" id="KAK2558459.1"/>
    </source>
</evidence>